<reference evidence="2" key="1">
    <citation type="submission" date="2022-01" db="EMBL/GenBank/DDBJ databases">
        <title>Genome Sequence Resource for Two Populations of Ditylenchus destructor, the Migratory Endoparasitic Phytonematode.</title>
        <authorList>
            <person name="Zhang H."/>
            <person name="Lin R."/>
            <person name="Xie B."/>
        </authorList>
    </citation>
    <scope>NUCLEOTIDE SEQUENCE</scope>
    <source>
        <strain evidence="2">BazhouSP</strain>
    </source>
</reference>
<proteinExistence type="predicted"/>
<dbReference type="SMART" id="SM00225">
    <property type="entry name" value="BTB"/>
    <property type="match status" value="1"/>
</dbReference>
<dbReference type="GO" id="GO:0031463">
    <property type="term" value="C:Cul3-RING ubiquitin ligase complex"/>
    <property type="evidence" value="ECO:0007669"/>
    <property type="project" value="TreeGrafter"/>
</dbReference>
<evidence type="ECO:0000313" key="2">
    <source>
        <dbReference type="EMBL" id="KAI1693043.1"/>
    </source>
</evidence>
<dbReference type="AlphaFoldDB" id="A0AAD4MFM3"/>
<evidence type="ECO:0000259" key="1">
    <source>
        <dbReference type="PROSITE" id="PS50097"/>
    </source>
</evidence>
<protein>
    <submittedName>
        <fullName evidence="2">BTB/POZ domain-containing protein</fullName>
    </submittedName>
</protein>
<feature type="domain" description="BTB" evidence="1">
    <location>
        <begin position="14"/>
        <end position="81"/>
    </location>
</feature>
<name>A0AAD4MFM3_9BILA</name>
<organism evidence="2 3">
    <name type="scientific">Ditylenchus destructor</name>
    <dbReference type="NCBI Taxonomy" id="166010"/>
    <lineage>
        <taxon>Eukaryota</taxon>
        <taxon>Metazoa</taxon>
        <taxon>Ecdysozoa</taxon>
        <taxon>Nematoda</taxon>
        <taxon>Chromadorea</taxon>
        <taxon>Rhabditida</taxon>
        <taxon>Tylenchina</taxon>
        <taxon>Tylenchomorpha</taxon>
        <taxon>Sphaerularioidea</taxon>
        <taxon>Anguinidae</taxon>
        <taxon>Anguininae</taxon>
        <taxon>Ditylenchus</taxon>
    </lineage>
</organism>
<dbReference type="FunFam" id="3.30.710.10:FF:000005">
    <property type="entry name" value="Potassium channel tetramerization domain-containing 17"/>
    <property type="match status" value="1"/>
</dbReference>
<keyword evidence="3" id="KW-1185">Reference proteome</keyword>
<dbReference type="InterPro" id="IPR011333">
    <property type="entry name" value="SKP1/BTB/POZ_sf"/>
</dbReference>
<dbReference type="InterPro" id="IPR003131">
    <property type="entry name" value="T1-type_BTB"/>
</dbReference>
<dbReference type="GO" id="GO:0043161">
    <property type="term" value="P:proteasome-mediated ubiquitin-dependent protein catabolic process"/>
    <property type="evidence" value="ECO:0007669"/>
    <property type="project" value="TreeGrafter"/>
</dbReference>
<dbReference type="Proteomes" id="UP001201812">
    <property type="component" value="Unassembled WGS sequence"/>
</dbReference>
<dbReference type="InterPro" id="IPR000210">
    <property type="entry name" value="BTB/POZ_dom"/>
</dbReference>
<dbReference type="CDD" id="cd18362">
    <property type="entry name" value="BTB_POZ_KCTD2-like"/>
    <property type="match status" value="1"/>
</dbReference>
<dbReference type="GO" id="GO:0051260">
    <property type="term" value="P:protein homooligomerization"/>
    <property type="evidence" value="ECO:0007669"/>
    <property type="project" value="InterPro"/>
</dbReference>
<dbReference type="Gene3D" id="3.30.710.10">
    <property type="entry name" value="Potassium Channel Kv1.1, Chain A"/>
    <property type="match status" value="1"/>
</dbReference>
<dbReference type="PANTHER" id="PTHR14958:SF29">
    <property type="entry name" value="INSOMNIAC, ISOFORM B"/>
    <property type="match status" value="1"/>
</dbReference>
<dbReference type="PROSITE" id="PS50097">
    <property type="entry name" value="BTB"/>
    <property type="match status" value="1"/>
</dbReference>
<dbReference type="Pfam" id="PF02214">
    <property type="entry name" value="BTB_2"/>
    <property type="match status" value="1"/>
</dbReference>
<gene>
    <name evidence="2" type="ORF">DdX_20873</name>
</gene>
<evidence type="ECO:0000313" key="3">
    <source>
        <dbReference type="Proteomes" id="UP001201812"/>
    </source>
</evidence>
<dbReference type="EMBL" id="JAKKPZ010000684">
    <property type="protein sequence ID" value="KAI1693043.1"/>
    <property type="molecule type" value="Genomic_DNA"/>
</dbReference>
<accession>A0AAD4MFM3</accession>
<comment type="caution">
    <text evidence="2">The sequence shown here is derived from an EMBL/GenBank/DDBJ whole genome shotgun (WGS) entry which is preliminary data.</text>
</comment>
<dbReference type="SUPFAM" id="SSF54695">
    <property type="entry name" value="POZ domain"/>
    <property type="match status" value="1"/>
</dbReference>
<dbReference type="PANTHER" id="PTHR14958">
    <property type="entry name" value="POTASSIUM CHANNEL TETRAMERISATION DOMAIN CONTAINING PROTEIN"/>
    <property type="match status" value="1"/>
</dbReference>
<dbReference type="GO" id="GO:0097602">
    <property type="term" value="F:cullin family protein binding"/>
    <property type="evidence" value="ECO:0007669"/>
    <property type="project" value="TreeGrafter"/>
</dbReference>
<dbReference type="GO" id="GO:0005737">
    <property type="term" value="C:cytoplasm"/>
    <property type="evidence" value="ECO:0007669"/>
    <property type="project" value="TreeGrafter"/>
</dbReference>
<sequence length="110" mass="12557">MSGNNSTPNNSDWVRLNVGGKVFQTSKDTLSRYPESFLAYLANGVLPSDKDETGAFLIDRDPHHFRVILNYLRNGELVMDRNEIAVKAKVMIRMFVFNPKPLLILYIAIR</sequence>